<dbReference type="Pfam" id="PF12460">
    <property type="entry name" value="MMS19_C"/>
    <property type="match status" value="1"/>
</dbReference>
<comment type="caution">
    <text evidence="7">The sequence shown here is derived from an EMBL/GenBank/DDBJ whole genome shotgun (WGS) entry which is preliminary data.</text>
</comment>
<dbReference type="GO" id="GO:0005634">
    <property type="term" value="C:nucleus"/>
    <property type="evidence" value="ECO:0007669"/>
    <property type="project" value="UniProtKB-SubCell"/>
</dbReference>
<dbReference type="PANTHER" id="PTHR12891">
    <property type="entry name" value="DNA REPAIR/TRANSCRIPTION PROTEIN MET18/MMS19"/>
    <property type="match status" value="1"/>
</dbReference>
<dbReference type="GO" id="GO:0016226">
    <property type="term" value="P:iron-sulfur cluster assembly"/>
    <property type="evidence" value="ECO:0007669"/>
    <property type="project" value="UniProtKB-UniRule"/>
</dbReference>
<feature type="domain" description="MMS19 C-terminal" evidence="5">
    <location>
        <begin position="763"/>
        <end position="1120"/>
    </location>
</feature>
<dbReference type="Pfam" id="PF14500">
    <property type="entry name" value="MMS19_N"/>
    <property type="match status" value="1"/>
</dbReference>
<dbReference type="Proteomes" id="UP001301958">
    <property type="component" value="Unassembled WGS sequence"/>
</dbReference>
<proteinExistence type="inferred from homology"/>
<sequence>MAQFKQWALQYVLSDDESAQVEIAQKAAKEIESTRASSTVVGNWAASIHQWMTLANANDEDDEMKDGDEGTSGDIISRAKALSFLAATLEFLDRTMLRPDQVLRLIGFFGSMFSYDHKAGITASAKALRRLYAMKSFKPDMGIKIIEDVCKIKEDFRLQTAATRLEIYELFLNLVQDPAVSSEFQHKYGSSCGFAVDLLELCKNERDPRNLMIWFRILATLLKDYSPSSEVTEEIFKTFSAYFPITLRASATPIGITAEDLKEALRGCFSAHQRLAALSFPFLMQKLDQGDAVTVAVKVDILKTIKACIEQYENPQNSVVPHIEKIWGSLKYEVRNGEVKETIDATLEVLRAIARKLDGSNTQKLDVSLLQGYIDIVFRDCRDDLSNPTYTKQAGLLLMTVTTTNIRGYVLYNANFIDIIRQNLRQPKSPSHIRDLLLLLNSVLKTRLDLVKNRKEGHPDDEEQLKTESRVHLETLFHDVYLPIWTGKASEAGSEEKDVLKQVVQGLALLVSQEVLTPSGDVSLLYPGSICSEICSLLTVTITKGLSLSSNDNQANDSALEDEVVVGLRSIVMNYTDGYDELVSRAKTEIAKRDWTSPSEYSLGALRDILSRLTFIGCSEIPTYTNIDAQSRKEFSPLQHFVAALHTLLELFPLSQSPTTSNVYVISSIHAAVIWFRNACEARYKEDTLAPYSTSDKNWLEEFETLPGDWLSKLHNGGISTDVALGVLQEDNPEVYRQFLRLSLFTVRQLYTSATATTQTVWSEKSLTQLAQTAALVIGSLDEKLQKSCNLAHEAFNFFRTPGSSATSDDPINSLLTVGILQGLRPGALTELYKPGGVAEQFLCNTSDSAYPSSRAGDIRAAIGTILSNKYKGGPSTSDPESLTMKRVLDFWGSWLKDSTTSAEVNADKFQTLNNVAMHIIAGAVARQDKSVTDLIPILHQAAASQHANGETVAHSLGILVKANDLLTPESHAVVRRFYKQWAYSHLVKPLYELARPTSDNSLAAARYSVIILPIVSHCPFTVYQDDLEPLVRLLVTALTSRGNVSEETAQAQVISALEILVEIILNDADALKGYVKEIVSGTTKVYQESVPKKTLAQPVPQATLTTSRKLALQVLGAMPKTFEERYTLPYAPPTQRMLVMACGDPARKVREAARSARANWAKVA</sequence>
<comment type="subcellular location">
    <subcellularLocation>
        <location evidence="1 4">Nucleus</location>
    </subcellularLocation>
</comment>
<evidence type="ECO:0000256" key="3">
    <source>
        <dbReference type="ARBA" id="ARBA00023242"/>
    </source>
</evidence>
<evidence type="ECO:0000256" key="4">
    <source>
        <dbReference type="RuleBase" id="RU367072"/>
    </source>
</evidence>
<keyword evidence="2" id="KW-0677">Repeat</keyword>
<accession>A0AAN7BW49</accession>
<dbReference type="GO" id="GO:0051604">
    <property type="term" value="P:protein maturation"/>
    <property type="evidence" value="ECO:0007669"/>
    <property type="project" value="UniProtKB-UniRule"/>
</dbReference>
<keyword evidence="3 4" id="KW-0539">Nucleus</keyword>
<organism evidence="7 8">
    <name type="scientific">Podospora fimiseda</name>
    <dbReference type="NCBI Taxonomy" id="252190"/>
    <lineage>
        <taxon>Eukaryota</taxon>
        <taxon>Fungi</taxon>
        <taxon>Dikarya</taxon>
        <taxon>Ascomycota</taxon>
        <taxon>Pezizomycotina</taxon>
        <taxon>Sordariomycetes</taxon>
        <taxon>Sordariomycetidae</taxon>
        <taxon>Sordariales</taxon>
        <taxon>Podosporaceae</taxon>
        <taxon>Podospora</taxon>
    </lineage>
</organism>
<keyword evidence="4" id="KW-0227">DNA damage</keyword>
<evidence type="ECO:0000313" key="7">
    <source>
        <dbReference type="EMBL" id="KAK4230751.1"/>
    </source>
</evidence>
<protein>
    <recommendedName>
        <fullName evidence="4">MMS19 nucleotide excision repair protein</fullName>
    </recommendedName>
</protein>
<name>A0AAN7BW49_9PEZI</name>
<evidence type="ECO:0000256" key="2">
    <source>
        <dbReference type="ARBA" id="ARBA00022737"/>
    </source>
</evidence>
<reference evidence="7" key="1">
    <citation type="journal article" date="2023" name="Mol. Phylogenet. Evol.">
        <title>Genome-scale phylogeny and comparative genomics of the fungal order Sordariales.</title>
        <authorList>
            <person name="Hensen N."/>
            <person name="Bonometti L."/>
            <person name="Westerberg I."/>
            <person name="Brannstrom I.O."/>
            <person name="Guillou S."/>
            <person name="Cros-Aarteil S."/>
            <person name="Calhoun S."/>
            <person name="Haridas S."/>
            <person name="Kuo A."/>
            <person name="Mondo S."/>
            <person name="Pangilinan J."/>
            <person name="Riley R."/>
            <person name="LaButti K."/>
            <person name="Andreopoulos B."/>
            <person name="Lipzen A."/>
            <person name="Chen C."/>
            <person name="Yan M."/>
            <person name="Daum C."/>
            <person name="Ng V."/>
            <person name="Clum A."/>
            <person name="Steindorff A."/>
            <person name="Ohm R.A."/>
            <person name="Martin F."/>
            <person name="Silar P."/>
            <person name="Natvig D.O."/>
            <person name="Lalanne C."/>
            <person name="Gautier V."/>
            <person name="Ament-Velasquez S.L."/>
            <person name="Kruys A."/>
            <person name="Hutchinson M.I."/>
            <person name="Powell A.J."/>
            <person name="Barry K."/>
            <person name="Miller A.N."/>
            <person name="Grigoriev I.V."/>
            <person name="Debuchy R."/>
            <person name="Gladieux P."/>
            <person name="Hiltunen Thoren M."/>
            <person name="Johannesson H."/>
        </authorList>
    </citation>
    <scope>NUCLEOTIDE SEQUENCE</scope>
    <source>
        <strain evidence="7">CBS 990.96</strain>
    </source>
</reference>
<keyword evidence="8" id="KW-1185">Reference proteome</keyword>
<dbReference type="GO" id="GO:0097361">
    <property type="term" value="C:cytosolic [4Fe-4S] assembly targeting complex"/>
    <property type="evidence" value="ECO:0007669"/>
    <property type="project" value="UniProtKB-UniRule"/>
</dbReference>
<feature type="domain" description="MMS19 N-terminal" evidence="6">
    <location>
        <begin position="71"/>
        <end position="334"/>
    </location>
</feature>
<evidence type="ECO:0000259" key="6">
    <source>
        <dbReference type="Pfam" id="PF14500"/>
    </source>
</evidence>
<dbReference type="InterPro" id="IPR029240">
    <property type="entry name" value="MMS19_N"/>
</dbReference>
<dbReference type="GO" id="GO:0006281">
    <property type="term" value="P:DNA repair"/>
    <property type="evidence" value="ECO:0007669"/>
    <property type="project" value="UniProtKB-UniRule"/>
</dbReference>
<reference evidence="7" key="2">
    <citation type="submission" date="2023-05" db="EMBL/GenBank/DDBJ databases">
        <authorList>
            <consortium name="Lawrence Berkeley National Laboratory"/>
            <person name="Steindorff A."/>
            <person name="Hensen N."/>
            <person name="Bonometti L."/>
            <person name="Westerberg I."/>
            <person name="Brannstrom I.O."/>
            <person name="Guillou S."/>
            <person name="Cros-Aarteil S."/>
            <person name="Calhoun S."/>
            <person name="Haridas S."/>
            <person name="Kuo A."/>
            <person name="Mondo S."/>
            <person name="Pangilinan J."/>
            <person name="Riley R."/>
            <person name="Labutti K."/>
            <person name="Andreopoulos B."/>
            <person name="Lipzen A."/>
            <person name="Chen C."/>
            <person name="Yanf M."/>
            <person name="Daum C."/>
            <person name="Ng V."/>
            <person name="Clum A."/>
            <person name="Ohm R."/>
            <person name="Martin F."/>
            <person name="Silar P."/>
            <person name="Natvig D."/>
            <person name="Lalanne C."/>
            <person name="Gautier V."/>
            <person name="Ament-Velasquez S.L."/>
            <person name="Kruys A."/>
            <person name="Hutchinson M.I."/>
            <person name="Powell A.J."/>
            <person name="Barry K."/>
            <person name="Miller A.N."/>
            <person name="Grigoriev I.V."/>
            <person name="Debuchy R."/>
            <person name="Gladieux P."/>
            <person name="Thoren M.H."/>
            <person name="Johannesson H."/>
        </authorList>
    </citation>
    <scope>NUCLEOTIDE SEQUENCE</scope>
    <source>
        <strain evidence="7">CBS 990.96</strain>
    </source>
</reference>
<dbReference type="InterPro" id="IPR039920">
    <property type="entry name" value="MMS19"/>
</dbReference>
<dbReference type="EMBL" id="MU865297">
    <property type="protein sequence ID" value="KAK4230751.1"/>
    <property type="molecule type" value="Genomic_DNA"/>
</dbReference>
<dbReference type="SUPFAM" id="SSF48371">
    <property type="entry name" value="ARM repeat"/>
    <property type="match status" value="1"/>
</dbReference>
<evidence type="ECO:0000313" key="8">
    <source>
        <dbReference type="Proteomes" id="UP001301958"/>
    </source>
</evidence>
<gene>
    <name evidence="7" type="ORF">QBC38DRAFT_468720</name>
</gene>
<dbReference type="AlphaFoldDB" id="A0AAN7BW49"/>
<dbReference type="InterPro" id="IPR016024">
    <property type="entry name" value="ARM-type_fold"/>
</dbReference>
<dbReference type="PANTHER" id="PTHR12891:SF0">
    <property type="entry name" value="MMS19 NUCLEOTIDE EXCISION REPAIR PROTEIN HOMOLOG"/>
    <property type="match status" value="1"/>
</dbReference>
<comment type="function">
    <text evidence="4">Key component of the cytosolic iron-sulfur protein assembly (CIA) complex, a multiprotein complex that mediates the incorporation of iron-sulfur cluster into apoproteins specifically involved in DNA metabolism and genomic integrity. In the CIA complex, MMS19 acts as an adapter between early-acting CIA components and a subset of cellular target iron-sulfur proteins.</text>
</comment>
<evidence type="ECO:0000259" key="5">
    <source>
        <dbReference type="Pfam" id="PF12460"/>
    </source>
</evidence>
<dbReference type="InterPro" id="IPR024687">
    <property type="entry name" value="MMS19_C"/>
</dbReference>
<comment type="similarity">
    <text evidence="4">Belongs to the MET18/MMS19 family.</text>
</comment>
<evidence type="ECO:0000256" key="1">
    <source>
        <dbReference type="ARBA" id="ARBA00004123"/>
    </source>
</evidence>
<keyword evidence="4" id="KW-0234">DNA repair</keyword>